<evidence type="ECO:0000256" key="2">
    <source>
        <dbReference type="PIRSR" id="PIRSR605754-1"/>
    </source>
</evidence>
<keyword evidence="3" id="KW-0812">Transmembrane</keyword>
<keyword evidence="3" id="KW-0472">Membrane</keyword>
<dbReference type="Proteomes" id="UP000063781">
    <property type="component" value="Chromosome"/>
</dbReference>
<dbReference type="CDD" id="cd05828">
    <property type="entry name" value="Sortase_D_1"/>
    <property type="match status" value="1"/>
</dbReference>
<sequence>MNKKHKKLLAYIYVPITFTFLSYLVLGVLLSPFFEIVTSVAGMVAINQNVNYGDQTDSVLNLTDIHDGFIELKDLTLPNYGEHYAQLVIDRIELETPLYYGDDYALLRKGAGQYIGSVFPGFKGTTLIAGHNTRGLRPIRNAEVGDIVNLQTSYGNYEYKIYDIQLVHESEYALYLDLSQTKKDIIVMYTCYPFDGLVGLAKQRLFVYAEKVKGPTIIDGGVNE</sequence>
<protein>
    <recommendedName>
        <fullName evidence="6">Sortase</fullName>
    </recommendedName>
</protein>
<evidence type="ECO:0000313" key="4">
    <source>
        <dbReference type="EMBL" id="AMC94076.1"/>
    </source>
</evidence>
<keyword evidence="1" id="KW-0378">Hydrolase</keyword>
<dbReference type="InterPro" id="IPR005754">
    <property type="entry name" value="Sortase"/>
</dbReference>
<organism evidence="4 5">
    <name type="scientific">Erysipelothrix larvae</name>
    <dbReference type="NCBI Taxonomy" id="1514105"/>
    <lineage>
        <taxon>Bacteria</taxon>
        <taxon>Bacillati</taxon>
        <taxon>Bacillota</taxon>
        <taxon>Erysipelotrichia</taxon>
        <taxon>Erysipelotrichales</taxon>
        <taxon>Erysipelotrichaceae</taxon>
        <taxon>Erysipelothrix</taxon>
    </lineage>
</organism>
<dbReference type="EMBL" id="CP013213">
    <property type="protein sequence ID" value="AMC94076.1"/>
    <property type="molecule type" value="Genomic_DNA"/>
</dbReference>
<dbReference type="SUPFAM" id="SSF63817">
    <property type="entry name" value="Sortase"/>
    <property type="match status" value="1"/>
</dbReference>
<proteinExistence type="predicted"/>
<dbReference type="OrthoDB" id="165822at2"/>
<reference evidence="4 5" key="1">
    <citation type="submission" date="2015-10" db="EMBL/GenBank/DDBJ databases">
        <title>Erysipelothrix larvae sp. LV19 isolated from the larval gut of the rhinoceros beetle, Trypoxylus dichotomus.</title>
        <authorList>
            <person name="Lim S."/>
            <person name="Kim B.-C."/>
        </authorList>
    </citation>
    <scope>NUCLEOTIDE SEQUENCE [LARGE SCALE GENOMIC DNA]</scope>
    <source>
        <strain evidence="4 5">LV19</strain>
    </source>
</reference>
<dbReference type="GO" id="GO:0016787">
    <property type="term" value="F:hydrolase activity"/>
    <property type="evidence" value="ECO:0007669"/>
    <property type="project" value="UniProtKB-KW"/>
</dbReference>
<evidence type="ECO:0000313" key="5">
    <source>
        <dbReference type="Proteomes" id="UP000063781"/>
    </source>
</evidence>
<dbReference type="AlphaFoldDB" id="A0A0X8H0Z3"/>
<gene>
    <name evidence="4" type="ORF">AOC36_08765</name>
</gene>
<evidence type="ECO:0008006" key="6">
    <source>
        <dbReference type="Google" id="ProtNLM"/>
    </source>
</evidence>
<name>A0A0X8H0Z3_9FIRM</name>
<dbReference type="KEGG" id="erl:AOC36_08765"/>
<dbReference type="Pfam" id="PF04203">
    <property type="entry name" value="Sortase"/>
    <property type="match status" value="1"/>
</dbReference>
<accession>A0A0X8H0Z3</accession>
<keyword evidence="5" id="KW-1185">Reference proteome</keyword>
<dbReference type="Gene3D" id="2.40.260.10">
    <property type="entry name" value="Sortase"/>
    <property type="match status" value="1"/>
</dbReference>
<feature type="transmembrane region" description="Helical" evidence="3">
    <location>
        <begin position="12"/>
        <end position="34"/>
    </location>
</feature>
<evidence type="ECO:0000256" key="1">
    <source>
        <dbReference type="ARBA" id="ARBA00022801"/>
    </source>
</evidence>
<dbReference type="InterPro" id="IPR041999">
    <property type="entry name" value="Sortase_D_1"/>
</dbReference>
<keyword evidence="3" id="KW-1133">Transmembrane helix</keyword>
<dbReference type="NCBIfam" id="TIGR01076">
    <property type="entry name" value="sortase_fam"/>
    <property type="match status" value="1"/>
</dbReference>
<feature type="active site" description="Proton donor/acceptor" evidence="2">
    <location>
        <position position="131"/>
    </location>
</feature>
<dbReference type="STRING" id="1514105.AOC36_08765"/>
<dbReference type="InterPro" id="IPR023365">
    <property type="entry name" value="Sortase_dom-sf"/>
</dbReference>
<evidence type="ECO:0000256" key="3">
    <source>
        <dbReference type="SAM" id="Phobius"/>
    </source>
</evidence>
<dbReference type="RefSeq" id="WP_067633440.1">
    <property type="nucleotide sequence ID" value="NZ_CP013213.1"/>
</dbReference>
<feature type="active site" description="Acyl-thioester intermediate" evidence="2">
    <location>
        <position position="191"/>
    </location>
</feature>